<keyword evidence="6" id="KW-0687">Ribonucleoprotein</keyword>
<dbReference type="GO" id="GO:0005739">
    <property type="term" value="C:mitochondrion"/>
    <property type="evidence" value="ECO:0007669"/>
    <property type="project" value="UniProtKB-SubCell"/>
</dbReference>
<evidence type="ECO:0000256" key="1">
    <source>
        <dbReference type="ARBA" id="ARBA00004173"/>
    </source>
</evidence>
<evidence type="ECO:0000256" key="2">
    <source>
        <dbReference type="ARBA" id="ARBA00010605"/>
    </source>
</evidence>
<dbReference type="InterPro" id="IPR054302">
    <property type="entry name" value="Ribosomal_bL9m_C"/>
</dbReference>
<reference evidence="12" key="1">
    <citation type="journal article" date="2014" name="Nature">
        <title>Elephant shark genome provides unique insights into gnathostome evolution.</title>
        <authorList>
            <consortium name="International Elephant Shark Genome Sequencing Consortium"/>
            <person name="Venkatesh B."/>
            <person name="Lee A.P."/>
            <person name="Ravi V."/>
            <person name="Maurya A.K."/>
            <person name="Lian M.M."/>
            <person name="Swann J.B."/>
            <person name="Ohta Y."/>
            <person name="Flajnik M.F."/>
            <person name="Sutoh Y."/>
            <person name="Kasahara M."/>
            <person name="Hoon S."/>
            <person name="Gangu V."/>
            <person name="Roy S.W."/>
            <person name="Irimia M."/>
            <person name="Korzh V."/>
            <person name="Kondrychyn I."/>
            <person name="Lim Z.W."/>
            <person name="Tay B.H."/>
            <person name="Tohari S."/>
            <person name="Kong K.W."/>
            <person name="Ho S."/>
            <person name="Lorente-Galdos B."/>
            <person name="Quilez J."/>
            <person name="Marques-Bonet T."/>
            <person name="Raney B.J."/>
            <person name="Ingham P.W."/>
            <person name="Tay A."/>
            <person name="Hillier L.W."/>
            <person name="Minx P."/>
            <person name="Boehm T."/>
            <person name="Wilson R.K."/>
            <person name="Brenner S."/>
            <person name="Warren W.C."/>
        </authorList>
    </citation>
    <scope>NUCLEOTIDE SEQUENCE</scope>
    <source>
        <tissue evidence="12">Intestine</tissue>
    </source>
</reference>
<evidence type="ECO:0000256" key="8">
    <source>
        <dbReference type="ARBA" id="ARBA00035381"/>
    </source>
</evidence>
<dbReference type="SUPFAM" id="SSF55658">
    <property type="entry name" value="L9 N-domain-like"/>
    <property type="match status" value="1"/>
</dbReference>
<evidence type="ECO:0000259" key="10">
    <source>
        <dbReference type="Pfam" id="PF22078"/>
    </source>
</evidence>
<dbReference type="Pfam" id="PF25131">
    <property type="entry name" value="bL9m_N"/>
    <property type="match status" value="1"/>
</dbReference>
<dbReference type="Pfam" id="PF01281">
    <property type="entry name" value="Ribosomal_L9_N"/>
    <property type="match status" value="1"/>
</dbReference>
<dbReference type="AlphaFoldDB" id="V9L540"/>
<dbReference type="GO" id="GO:1990904">
    <property type="term" value="C:ribonucleoprotein complex"/>
    <property type="evidence" value="ECO:0007669"/>
    <property type="project" value="UniProtKB-KW"/>
</dbReference>
<dbReference type="InterPro" id="IPR056864">
    <property type="entry name" value="MRP-L9_N"/>
</dbReference>
<comment type="subcellular location">
    <subcellularLocation>
        <location evidence="1">Mitochondrion</location>
    </subcellularLocation>
</comment>
<feature type="domain" description="Large ribosomal subunit protein bL9m N-terminal" evidence="11">
    <location>
        <begin position="28"/>
        <end position="60"/>
    </location>
</feature>
<evidence type="ECO:0000256" key="7">
    <source>
        <dbReference type="ARBA" id="ARBA00035194"/>
    </source>
</evidence>
<sequence>MAASFRGLVPGLRALSRGFSANSRLNTVIVERWWKVPLPKEGQPARLHPRRHRIYKLVEDTKHQTKEPLELILTQNVNRLGSRGDVVFVKRSLGRNKLLPQGLAVYASPENKLLFEDERKCFQEGAPEDRIQTHSGEEVVEFLRKSHLTVRMKNNVKWELTPEIISRHFQIELGVFVPPQAMTLPDQPITTWCESWCDVTVNGIETVRVPMSVTNFERLKLRRYKQWLLRQGGASALGGGDGAHPES</sequence>
<evidence type="ECO:0000313" key="12">
    <source>
        <dbReference type="EMBL" id="AFP07095.1"/>
    </source>
</evidence>
<evidence type="ECO:0000256" key="5">
    <source>
        <dbReference type="ARBA" id="ARBA00023128"/>
    </source>
</evidence>
<keyword evidence="3" id="KW-0809">Transit peptide</keyword>
<dbReference type="GO" id="GO:0003735">
    <property type="term" value="F:structural constituent of ribosome"/>
    <property type="evidence" value="ECO:0007669"/>
    <property type="project" value="InterPro"/>
</dbReference>
<dbReference type="GO" id="GO:0005840">
    <property type="term" value="C:ribosome"/>
    <property type="evidence" value="ECO:0007669"/>
    <property type="project" value="UniProtKB-KW"/>
</dbReference>
<comment type="similarity">
    <text evidence="2">Belongs to the bacterial ribosomal protein bL9 family.</text>
</comment>
<dbReference type="FunFam" id="3.40.5.10:FF:000005">
    <property type="entry name" value="39S ribosomal protein L9, mitochondrial"/>
    <property type="match status" value="1"/>
</dbReference>
<dbReference type="GO" id="GO:0006412">
    <property type="term" value="P:translation"/>
    <property type="evidence" value="ECO:0007669"/>
    <property type="project" value="InterPro"/>
</dbReference>
<dbReference type="PANTHER" id="PTHR21368">
    <property type="entry name" value="50S RIBOSOMAL PROTEIN L9"/>
    <property type="match status" value="1"/>
</dbReference>
<dbReference type="InterPro" id="IPR009027">
    <property type="entry name" value="Ribosomal_bL9/RNase_H1_N"/>
</dbReference>
<dbReference type="Gene3D" id="3.40.5.10">
    <property type="entry name" value="Ribosomal protein L9, N-terminal domain"/>
    <property type="match status" value="1"/>
</dbReference>
<accession>V9L540</accession>
<keyword evidence="5" id="KW-0496">Mitochondrion</keyword>
<evidence type="ECO:0000259" key="11">
    <source>
        <dbReference type="Pfam" id="PF25131"/>
    </source>
</evidence>
<keyword evidence="4 12" id="KW-0689">Ribosomal protein</keyword>
<feature type="domain" description="Large ribosomal subunit protein bL9m C-terminal" evidence="10">
    <location>
        <begin position="129"/>
        <end position="213"/>
    </location>
</feature>
<dbReference type="Pfam" id="PF22078">
    <property type="entry name" value="Ribosomal_bL9m_C"/>
    <property type="match status" value="1"/>
</dbReference>
<dbReference type="InterPro" id="IPR020070">
    <property type="entry name" value="Ribosomal_bL9_N"/>
</dbReference>
<evidence type="ECO:0000259" key="9">
    <source>
        <dbReference type="Pfam" id="PF01281"/>
    </source>
</evidence>
<organism evidence="12">
    <name type="scientific">Callorhinchus milii</name>
    <name type="common">Ghost shark</name>
    <dbReference type="NCBI Taxonomy" id="7868"/>
    <lineage>
        <taxon>Eukaryota</taxon>
        <taxon>Metazoa</taxon>
        <taxon>Chordata</taxon>
        <taxon>Craniata</taxon>
        <taxon>Vertebrata</taxon>
        <taxon>Chondrichthyes</taxon>
        <taxon>Holocephali</taxon>
        <taxon>Chimaeriformes</taxon>
        <taxon>Callorhinchidae</taxon>
        <taxon>Callorhinchus</taxon>
    </lineage>
</organism>
<proteinExistence type="evidence at transcript level"/>
<dbReference type="InterPro" id="IPR036935">
    <property type="entry name" value="Ribosomal_bL9_N_sf"/>
</dbReference>
<dbReference type="InterPro" id="IPR000244">
    <property type="entry name" value="Ribosomal_bL9"/>
</dbReference>
<evidence type="ECO:0000256" key="4">
    <source>
        <dbReference type="ARBA" id="ARBA00022980"/>
    </source>
</evidence>
<feature type="domain" description="Ribosomal protein L9" evidence="9">
    <location>
        <begin position="70"/>
        <end position="112"/>
    </location>
</feature>
<protein>
    <recommendedName>
        <fullName evidence="7">Large ribosomal subunit protein bL9m</fullName>
    </recommendedName>
    <alternativeName>
        <fullName evidence="8">39S ribosomal protein L9, mitochondrial</fullName>
    </alternativeName>
</protein>
<evidence type="ECO:0000256" key="3">
    <source>
        <dbReference type="ARBA" id="ARBA00022946"/>
    </source>
</evidence>
<dbReference type="EMBL" id="JW874578">
    <property type="protein sequence ID" value="AFP07095.1"/>
    <property type="molecule type" value="mRNA"/>
</dbReference>
<evidence type="ECO:0000256" key="6">
    <source>
        <dbReference type="ARBA" id="ARBA00023274"/>
    </source>
</evidence>
<name>V9L540_CALMI</name>